<dbReference type="RefSeq" id="WP_010026473.1">
    <property type="nucleotide sequence ID" value="NZ_AFVQ02000051.1"/>
</dbReference>
<dbReference type="InterPro" id="IPR016040">
    <property type="entry name" value="NAD(P)-bd_dom"/>
</dbReference>
<evidence type="ECO:0000313" key="3">
    <source>
        <dbReference type="Proteomes" id="UP000035553"/>
    </source>
</evidence>
<sequence length="212" mass="23384">MKIAVIGAAGKAGSAIIQEAKQRNHQVTAIVRHPEKLKERNIAVLKKDLFDLTREDLADFDVVVNAFSASAQQAELHVKAGRKLIQLLSGLTNTRLIVVGGAGSLFVDPDKKVPLVDTPEFPEAFRSIATNQAKNLQDLYKTSKLNWTFLSPSAVFAIGKRTGHYTTGDDHLLVNRKGKSYVSYADYAAALVDEIERPKHQNKRFTVVSEED</sequence>
<comment type="caution">
    <text evidence="2">The sequence shown here is derived from an EMBL/GenBank/DDBJ whole genome shotgun (WGS) entry which is preliminary data.</text>
</comment>
<accession>A0A0U1QQS2</accession>
<dbReference type="InterPro" id="IPR051606">
    <property type="entry name" value="Polyketide_Oxido-like"/>
</dbReference>
<feature type="domain" description="NAD(P)-binding" evidence="1">
    <location>
        <begin position="7"/>
        <end position="198"/>
    </location>
</feature>
<dbReference type="Proteomes" id="UP000035553">
    <property type="component" value="Unassembled WGS sequence"/>
</dbReference>
<gene>
    <name evidence="2" type="ORF">SINU_04130</name>
</gene>
<organism evidence="2 3">
    <name type="scientific">Sporolactobacillus inulinus CASD</name>
    <dbReference type="NCBI Taxonomy" id="1069536"/>
    <lineage>
        <taxon>Bacteria</taxon>
        <taxon>Bacillati</taxon>
        <taxon>Bacillota</taxon>
        <taxon>Bacilli</taxon>
        <taxon>Bacillales</taxon>
        <taxon>Sporolactobacillaceae</taxon>
        <taxon>Sporolactobacillus</taxon>
    </lineage>
</organism>
<protein>
    <recommendedName>
        <fullName evidence="1">NAD(P)-binding domain-containing protein</fullName>
    </recommendedName>
</protein>
<dbReference type="EMBL" id="AFVQ02000051">
    <property type="protein sequence ID" value="KLI03157.1"/>
    <property type="molecule type" value="Genomic_DNA"/>
</dbReference>
<dbReference type="STRING" id="1069536.SINU_04130"/>
<dbReference type="Gene3D" id="3.40.50.720">
    <property type="entry name" value="NAD(P)-binding Rossmann-like Domain"/>
    <property type="match status" value="1"/>
</dbReference>
<dbReference type="PANTHER" id="PTHR43355">
    <property type="entry name" value="FLAVIN REDUCTASE (NADPH)"/>
    <property type="match status" value="1"/>
</dbReference>
<evidence type="ECO:0000259" key="1">
    <source>
        <dbReference type="Pfam" id="PF13460"/>
    </source>
</evidence>
<keyword evidence="3" id="KW-1185">Reference proteome</keyword>
<dbReference type="AlphaFoldDB" id="A0A0U1QQS2"/>
<dbReference type="PANTHER" id="PTHR43355:SF2">
    <property type="entry name" value="FLAVIN REDUCTASE (NADPH)"/>
    <property type="match status" value="1"/>
</dbReference>
<dbReference type="GO" id="GO:0016646">
    <property type="term" value="F:oxidoreductase activity, acting on the CH-NH group of donors, NAD or NADP as acceptor"/>
    <property type="evidence" value="ECO:0007669"/>
    <property type="project" value="TreeGrafter"/>
</dbReference>
<dbReference type="InterPro" id="IPR036291">
    <property type="entry name" value="NAD(P)-bd_dom_sf"/>
</dbReference>
<reference evidence="2 3" key="1">
    <citation type="journal article" date="2011" name="J. Bacteriol.">
        <title>Draft genome sequence of Sporolactobacillus inulinus strain CASD, an efficient D-lactic acid-producing bacterium with high-concentration lactate tolerance capability.</title>
        <authorList>
            <person name="Yu B."/>
            <person name="Su F."/>
            <person name="Wang L."/>
            <person name="Xu K."/>
            <person name="Zhao B."/>
            <person name="Xu P."/>
        </authorList>
    </citation>
    <scope>NUCLEOTIDE SEQUENCE [LARGE SCALE GENOMIC DNA]</scope>
    <source>
        <strain evidence="2 3">CASD</strain>
    </source>
</reference>
<dbReference type="SUPFAM" id="SSF51735">
    <property type="entry name" value="NAD(P)-binding Rossmann-fold domains"/>
    <property type="match status" value="1"/>
</dbReference>
<name>A0A0U1QQS2_9BACL</name>
<proteinExistence type="predicted"/>
<dbReference type="Pfam" id="PF13460">
    <property type="entry name" value="NAD_binding_10"/>
    <property type="match status" value="1"/>
</dbReference>
<dbReference type="OrthoDB" id="9785372at2"/>
<dbReference type="CDD" id="cd05244">
    <property type="entry name" value="BVR-B_like_SDR_a"/>
    <property type="match status" value="1"/>
</dbReference>
<evidence type="ECO:0000313" key="2">
    <source>
        <dbReference type="EMBL" id="KLI03157.1"/>
    </source>
</evidence>